<dbReference type="InterPro" id="IPR006311">
    <property type="entry name" value="TAT_signal"/>
</dbReference>
<dbReference type="SUPFAM" id="SSF51556">
    <property type="entry name" value="Metallo-dependent hydrolases"/>
    <property type="match status" value="1"/>
</dbReference>
<comment type="caution">
    <text evidence="2">The sequence shown here is derived from an EMBL/GenBank/DDBJ whole genome shotgun (WGS) entry which is preliminary data.</text>
</comment>
<dbReference type="SUPFAM" id="SSF51338">
    <property type="entry name" value="Composite domain of metallo-dependent hydrolases"/>
    <property type="match status" value="1"/>
</dbReference>
<reference evidence="2 3" key="1">
    <citation type="submission" date="2021-02" db="EMBL/GenBank/DDBJ databases">
        <title>Actinophytocola xerophila sp. nov., isolated from soil of cotton cropping field.</title>
        <authorList>
            <person name="Huang R."/>
            <person name="Chen X."/>
            <person name="Ge X."/>
            <person name="Liu W."/>
        </authorList>
    </citation>
    <scope>NUCLEOTIDE SEQUENCE [LARGE SCALE GENOMIC DNA]</scope>
    <source>
        <strain evidence="2 3">S1-96</strain>
    </source>
</reference>
<evidence type="ECO:0000313" key="2">
    <source>
        <dbReference type="EMBL" id="MCT2584560.1"/>
    </source>
</evidence>
<feature type="domain" description="Amidohydrolase 3" evidence="1">
    <location>
        <begin position="86"/>
        <end position="582"/>
    </location>
</feature>
<name>A0ABT2JAS8_9PSEU</name>
<dbReference type="PROSITE" id="PS51318">
    <property type="entry name" value="TAT"/>
    <property type="match status" value="1"/>
</dbReference>
<dbReference type="Proteomes" id="UP001156441">
    <property type="component" value="Unassembled WGS sequence"/>
</dbReference>
<dbReference type="InterPro" id="IPR013108">
    <property type="entry name" value="Amidohydro_3"/>
</dbReference>
<dbReference type="Gene3D" id="2.30.40.10">
    <property type="entry name" value="Urease, subunit C, domain 1"/>
    <property type="match status" value="1"/>
</dbReference>
<evidence type="ECO:0000259" key="1">
    <source>
        <dbReference type="Pfam" id="PF07969"/>
    </source>
</evidence>
<dbReference type="EMBL" id="JAFFZE010000012">
    <property type="protein sequence ID" value="MCT2584560.1"/>
    <property type="molecule type" value="Genomic_DNA"/>
</dbReference>
<sequence>MDDLHIGRRGVLRGVAAVAAGSVVAGALPGRAGAANGAAELVLHGGQVLVMDRRFTVAEAVAMRNGRVVHVGDDRSVRRFIGRRTEVINLRGRTVLPGINDSHLHGLRTGLSLPPYNVNVDLASIVDVAAVVGEAVAQAEPGAWVRGKGWDDAKFAEGRPPTRADLDAVAPNHPVALLDWSNHQLWVNSKALEIAGVTATTPAPPGGVIVKDPAGEPTGLLLETAMGLVNAHIPPFTEEEQADAIEKTIDVLLSLGITSYTEPGLGETARRLYADKAGNGSLRVRVTALANRADDTYPVSVDQVREILAAPPVRTDPRWFAMTGVKLRADGVPIASRTAWMREPYIGGGRGSLVTAGDTDEERAAELTAMIRLVHQAGLQVGTHATGDAAIDAVAAAYARCRTRHDRHRSRHYVIHGDFAWPETLRLLAWNGCGVSLNPNIKHLIADSQPAVVGAERAAYQTPYRSALRAGVTVTSASDAPNVSPDWRQGLETALLREGGSGAVSGPDERIGLRDALRTYTTAAAWQDNAENWKGTLRPGMAADVCVLDHRLLDDRGRLAMDPHDISAVPVAWTVVGGTVAYDASDAAPAATVAAGARPEHMCAHC</sequence>
<dbReference type="CDD" id="cd01300">
    <property type="entry name" value="YtcJ_like"/>
    <property type="match status" value="1"/>
</dbReference>
<dbReference type="PANTHER" id="PTHR22642:SF2">
    <property type="entry name" value="PROTEIN LONG AFTER FAR-RED 3"/>
    <property type="match status" value="1"/>
</dbReference>
<dbReference type="RefSeq" id="WP_260191955.1">
    <property type="nucleotide sequence ID" value="NZ_JAFFZE010000012.1"/>
</dbReference>
<keyword evidence="3" id="KW-1185">Reference proteome</keyword>
<gene>
    <name evidence="2" type="ORF">JT362_15655</name>
</gene>
<accession>A0ABT2JAS8</accession>
<dbReference type="InterPro" id="IPR033932">
    <property type="entry name" value="YtcJ-like"/>
</dbReference>
<dbReference type="Pfam" id="PF07969">
    <property type="entry name" value="Amidohydro_3"/>
    <property type="match status" value="1"/>
</dbReference>
<dbReference type="Gene3D" id="3.20.20.140">
    <property type="entry name" value="Metal-dependent hydrolases"/>
    <property type="match status" value="1"/>
</dbReference>
<dbReference type="InterPro" id="IPR032466">
    <property type="entry name" value="Metal_Hydrolase"/>
</dbReference>
<proteinExistence type="predicted"/>
<evidence type="ECO:0000313" key="3">
    <source>
        <dbReference type="Proteomes" id="UP001156441"/>
    </source>
</evidence>
<protein>
    <submittedName>
        <fullName evidence="2">Amidohydrolase</fullName>
    </submittedName>
</protein>
<dbReference type="InterPro" id="IPR011059">
    <property type="entry name" value="Metal-dep_hydrolase_composite"/>
</dbReference>
<dbReference type="Gene3D" id="3.10.310.70">
    <property type="match status" value="1"/>
</dbReference>
<dbReference type="PANTHER" id="PTHR22642">
    <property type="entry name" value="IMIDAZOLONEPROPIONASE"/>
    <property type="match status" value="1"/>
</dbReference>
<organism evidence="2 3">
    <name type="scientific">Actinophytocola gossypii</name>
    <dbReference type="NCBI Taxonomy" id="2812003"/>
    <lineage>
        <taxon>Bacteria</taxon>
        <taxon>Bacillati</taxon>
        <taxon>Actinomycetota</taxon>
        <taxon>Actinomycetes</taxon>
        <taxon>Pseudonocardiales</taxon>
        <taxon>Pseudonocardiaceae</taxon>
    </lineage>
</organism>